<feature type="repeat" description="WD" evidence="3">
    <location>
        <begin position="295"/>
        <end position="336"/>
    </location>
</feature>
<evidence type="ECO:0000313" key="4">
    <source>
        <dbReference type="EMBL" id="CAD1836066.1"/>
    </source>
</evidence>
<dbReference type="CDD" id="cd00200">
    <property type="entry name" value="WD40"/>
    <property type="match status" value="1"/>
</dbReference>
<protein>
    <recommendedName>
        <fullName evidence="5">WD repeat-containing protein 26</fullName>
    </recommendedName>
</protein>
<dbReference type="PROSITE" id="PS50082">
    <property type="entry name" value="WD_REPEATS_2"/>
    <property type="match status" value="3"/>
</dbReference>
<accession>A0A6V7PZK2</accession>
<organism evidence="4">
    <name type="scientific">Ananas comosus var. bracteatus</name>
    <name type="common">red pineapple</name>
    <dbReference type="NCBI Taxonomy" id="296719"/>
    <lineage>
        <taxon>Eukaryota</taxon>
        <taxon>Viridiplantae</taxon>
        <taxon>Streptophyta</taxon>
        <taxon>Embryophyta</taxon>
        <taxon>Tracheophyta</taxon>
        <taxon>Spermatophyta</taxon>
        <taxon>Magnoliopsida</taxon>
        <taxon>Liliopsida</taxon>
        <taxon>Poales</taxon>
        <taxon>Bromeliaceae</taxon>
        <taxon>Bromelioideae</taxon>
        <taxon>Ananas</taxon>
    </lineage>
</organism>
<gene>
    <name evidence="4" type="ORF">CB5_LOCUS19277</name>
</gene>
<proteinExistence type="predicted"/>
<name>A0A6V7PZK2_ANACO</name>
<dbReference type="Gene3D" id="2.130.10.10">
    <property type="entry name" value="YVTN repeat-like/Quinoprotein amine dehydrogenase"/>
    <property type="match status" value="2"/>
</dbReference>
<dbReference type="Pfam" id="PF23627">
    <property type="entry name" value="LisH_WDR26"/>
    <property type="match status" value="1"/>
</dbReference>
<dbReference type="InterPro" id="IPR036322">
    <property type="entry name" value="WD40_repeat_dom_sf"/>
</dbReference>
<feature type="repeat" description="WD" evidence="3">
    <location>
        <begin position="555"/>
        <end position="597"/>
    </location>
</feature>
<evidence type="ECO:0000256" key="1">
    <source>
        <dbReference type="ARBA" id="ARBA00022574"/>
    </source>
</evidence>
<reference evidence="4" key="1">
    <citation type="submission" date="2020-07" db="EMBL/GenBank/DDBJ databases">
        <authorList>
            <person name="Lin J."/>
        </authorList>
    </citation>
    <scope>NUCLEOTIDE SEQUENCE</scope>
</reference>
<dbReference type="PANTHER" id="PTHR22838:SF23">
    <property type="entry name" value="WD REPEAT-CONTAINING PROTEIN WDS HOMOLOG"/>
    <property type="match status" value="1"/>
</dbReference>
<dbReference type="InterPro" id="IPR015943">
    <property type="entry name" value="WD40/YVTN_repeat-like_dom_sf"/>
</dbReference>
<dbReference type="InterPro" id="IPR051350">
    <property type="entry name" value="WD_repeat-ST_regulator"/>
</dbReference>
<dbReference type="EMBL" id="LR862153">
    <property type="protein sequence ID" value="CAD1836066.1"/>
    <property type="molecule type" value="Genomic_DNA"/>
</dbReference>
<dbReference type="PANTHER" id="PTHR22838">
    <property type="entry name" value="WD REPEAT PROTEIN 26-RELATED"/>
    <property type="match status" value="1"/>
</dbReference>
<dbReference type="SUPFAM" id="SSF50978">
    <property type="entry name" value="WD40 repeat-like"/>
    <property type="match status" value="1"/>
</dbReference>
<dbReference type="InterPro" id="IPR006594">
    <property type="entry name" value="LisH"/>
</dbReference>
<evidence type="ECO:0000256" key="2">
    <source>
        <dbReference type="ARBA" id="ARBA00022737"/>
    </source>
</evidence>
<dbReference type="PROSITE" id="PS50896">
    <property type="entry name" value="LISH"/>
    <property type="match status" value="1"/>
</dbReference>
<sequence length="597" mass="66818">MLVSLSSSSSKRADEERGVERMERKVWWASQNYLGLFFFFLLGNLEQNPNSSSQTGAIAESMEVAANSHRESTAESESNPCDPAALGPTGLIDREEFVRIILQSLYSLGYRRAAETLESESGIGAHSPEFLALLRHALAGRWEECVATIAALLGSSEGLVPAREVLRCRIDSLGIDRRMVHRLARSMISSEGAVRTESVIEQRLGLLLDLAEVLPPWVSVPVGRLERLVEMAVDKQIASCVYHNVPDEVTLFEDHKCGEEKIPSNCSQVFELDIRYIILAIIPHSVHAILLLKILCDHTDEVWFVQFSNNGKFLASSSSDCTAIIWTVEEDDTISRTHCLRGHTKPISLVAWSPNDKMLLTCGNAETLKLWDVDSDTYKLRFTSSTDHIISSCAWFPNSEKIVCGSGEPDKMIFTYDLQGNEIDVWDGDRIPKVSELAVTPDGRFLVSICSNRDIWIHEFPRGKECLICEEHSITSLSLSRDGMWLIVNLNSEEIHLWKVNDESEVPERFKGHKQGKYVIRSCFGGLDCSFIASGSEDSQVYIWHRNHGKPIKVLNGHSSTVNCVSWNPTKPHMLASASDDRTVRIWLADTTPKLNT</sequence>
<keyword evidence="1 3" id="KW-0853">WD repeat</keyword>
<evidence type="ECO:0000256" key="3">
    <source>
        <dbReference type="PROSITE-ProRule" id="PRU00221"/>
    </source>
</evidence>
<dbReference type="SMART" id="SM00320">
    <property type="entry name" value="WD40"/>
    <property type="match status" value="7"/>
</dbReference>
<evidence type="ECO:0008006" key="5">
    <source>
        <dbReference type="Google" id="ProtNLM"/>
    </source>
</evidence>
<feature type="repeat" description="WD" evidence="3">
    <location>
        <begin position="340"/>
        <end position="381"/>
    </location>
</feature>
<dbReference type="InterPro" id="IPR001680">
    <property type="entry name" value="WD40_rpt"/>
</dbReference>
<dbReference type="AlphaFoldDB" id="A0A6V7PZK2"/>
<keyword evidence="2" id="KW-0677">Repeat</keyword>
<dbReference type="Pfam" id="PF00400">
    <property type="entry name" value="WD40"/>
    <property type="match status" value="4"/>
</dbReference>
<dbReference type="PROSITE" id="PS50294">
    <property type="entry name" value="WD_REPEATS_REGION"/>
    <property type="match status" value="3"/>
</dbReference>